<accession>A0A1A9VQG2</accession>
<feature type="compositionally biased region" description="Low complexity" evidence="1">
    <location>
        <begin position="9"/>
        <end position="21"/>
    </location>
</feature>
<dbReference type="VEuPathDB" id="VectorBase:GAUT044356"/>
<evidence type="ECO:0000313" key="2">
    <source>
        <dbReference type="EnsemblMetazoa" id="GAUT044356-PA"/>
    </source>
</evidence>
<protein>
    <submittedName>
        <fullName evidence="2">Uncharacterized protein</fullName>
    </submittedName>
</protein>
<dbReference type="AlphaFoldDB" id="A0A1A9VQG2"/>
<evidence type="ECO:0000256" key="1">
    <source>
        <dbReference type="SAM" id="MobiDB-lite"/>
    </source>
</evidence>
<dbReference type="Proteomes" id="UP000078200">
    <property type="component" value="Unassembled WGS sequence"/>
</dbReference>
<dbReference type="EnsemblMetazoa" id="GAUT044356-RA">
    <property type="protein sequence ID" value="GAUT044356-PA"/>
    <property type="gene ID" value="GAUT044356"/>
</dbReference>
<organism evidence="2 3">
    <name type="scientific">Glossina austeni</name>
    <name type="common">Savannah tsetse fly</name>
    <dbReference type="NCBI Taxonomy" id="7395"/>
    <lineage>
        <taxon>Eukaryota</taxon>
        <taxon>Metazoa</taxon>
        <taxon>Ecdysozoa</taxon>
        <taxon>Arthropoda</taxon>
        <taxon>Hexapoda</taxon>
        <taxon>Insecta</taxon>
        <taxon>Pterygota</taxon>
        <taxon>Neoptera</taxon>
        <taxon>Endopterygota</taxon>
        <taxon>Diptera</taxon>
        <taxon>Brachycera</taxon>
        <taxon>Muscomorpha</taxon>
        <taxon>Hippoboscoidea</taxon>
        <taxon>Glossinidae</taxon>
        <taxon>Glossina</taxon>
    </lineage>
</organism>
<feature type="region of interest" description="Disordered" evidence="1">
    <location>
        <begin position="1"/>
        <end position="21"/>
    </location>
</feature>
<name>A0A1A9VQG2_GLOAU</name>
<reference evidence="2" key="1">
    <citation type="submission" date="2020-05" db="UniProtKB">
        <authorList>
            <consortium name="EnsemblMetazoa"/>
        </authorList>
    </citation>
    <scope>IDENTIFICATION</scope>
    <source>
        <strain evidence="2">TTRI</strain>
    </source>
</reference>
<keyword evidence="3" id="KW-1185">Reference proteome</keyword>
<proteinExistence type="predicted"/>
<sequence length="124" mass="14148">MPLRPYGHTATTTTTTTTTTTATTATTTTTTLLCPMFYVYVKFNVFSVKKIKKTLVIYFWDKRSAGRHRKDYVPAALVAMLMHEIFHFFDSLMNSRTLTMPDLLSILNVVLLPDIKLFTKMAND</sequence>
<evidence type="ECO:0000313" key="3">
    <source>
        <dbReference type="Proteomes" id="UP000078200"/>
    </source>
</evidence>